<dbReference type="InterPro" id="IPR004149">
    <property type="entry name" value="Znf_DNAligase_C4"/>
</dbReference>
<feature type="binding site" evidence="14">
    <location>
        <position position="115"/>
    </location>
    <ligand>
        <name>NAD(+)</name>
        <dbReference type="ChEBI" id="CHEBI:57540"/>
    </ligand>
</feature>
<dbReference type="Pfam" id="PF00533">
    <property type="entry name" value="BRCT"/>
    <property type="match status" value="1"/>
</dbReference>
<dbReference type="InterPro" id="IPR010994">
    <property type="entry name" value="RuvA_2-like"/>
</dbReference>
<dbReference type="STRING" id="1802694.A2918_03965"/>
<feature type="binding site" evidence="14">
    <location>
        <position position="324"/>
    </location>
    <ligand>
        <name>NAD(+)</name>
        <dbReference type="ChEBI" id="CHEBI:57540"/>
    </ligand>
</feature>
<feature type="binding site" evidence="14">
    <location>
        <begin position="83"/>
        <end position="84"/>
    </location>
    <ligand>
        <name>NAD(+)</name>
        <dbReference type="ChEBI" id="CHEBI:57540"/>
    </ligand>
</feature>
<organism evidence="17 18">
    <name type="scientific">Candidatus Yanofskybacteria bacterium RIFCSPLOWO2_01_FULL_42_49</name>
    <dbReference type="NCBI Taxonomy" id="1802694"/>
    <lineage>
        <taxon>Bacteria</taxon>
        <taxon>Candidatus Yanofskyibacteriota</taxon>
    </lineage>
</organism>
<dbReference type="InterPro" id="IPR036420">
    <property type="entry name" value="BRCT_dom_sf"/>
</dbReference>
<evidence type="ECO:0000256" key="5">
    <source>
        <dbReference type="ARBA" id="ARBA00022705"/>
    </source>
</evidence>
<dbReference type="CDD" id="cd00114">
    <property type="entry name" value="LIGANc"/>
    <property type="match status" value="1"/>
</dbReference>
<dbReference type="InterPro" id="IPR041663">
    <property type="entry name" value="DisA/LigA_HHH"/>
</dbReference>
<feature type="binding site" evidence="14">
    <location>
        <position position="186"/>
    </location>
    <ligand>
        <name>NAD(+)</name>
        <dbReference type="ChEBI" id="CHEBI:57540"/>
    </ligand>
</feature>
<dbReference type="FunFam" id="1.10.150.20:FF:000006">
    <property type="entry name" value="DNA ligase"/>
    <property type="match status" value="1"/>
</dbReference>
<dbReference type="Gene3D" id="2.40.50.140">
    <property type="entry name" value="Nucleic acid-binding proteins"/>
    <property type="match status" value="1"/>
</dbReference>
<dbReference type="CDD" id="cd17748">
    <property type="entry name" value="BRCT_DNA_ligase_like"/>
    <property type="match status" value="1"/>
</dbReference>
<dbReference type="PIRSF" id="PIRSF001604">
    <property type="entry name" value="LigA"/>
    <property type="match status" value="1"/>
</dbReference>
<dbReference type="Gene3D" id="6.20.10.30">
    <property type="match status" value="1"/>
</dbReference>
<dbReference type="SUPFAM" id="SSF50249">
    <property type="entry name" value="Nucleic acid-binding proteins"/>
    <property type="match status" value="1"/>
</dbReference>
<evidence type="ECO:0000256" key="4">
    <source>
        <dbReference type="ARBA" id="ARBA00022598"/>
    </source>
</evidence>
<evidence type="ECO:0000313" key="17">
    <source>
        <dbReference type="EMBL" id="OGN23206.1"/>
    </source>
</evidence>
<comment type="cofactor">
    <cofactor evidence="14">
        <name>Mg(2+)</name>
        <dbReference type="ChEBI" id="CHEBI:18420"/>
    </cofactor>
    <cofactor evidence="14">
        <name>Mn(2+)</name>
        <dbReference type="ChEBI" id="CHEBI:29035"/>
    </cofactor>
</comment>
<dbReference type="Pfam" id="PF03120">
    <property type="entry name" value="OB_DNA_ligase"/>
    <property type="match status" value="1"/>
</dbReference>
<name>A0A1F8GEQ6_9BACT</name>
<dbReference type="EC" id="6.5.1.2" evidence="2 14"/>
<dbReference type="SUPFAM" id="SSF47781">
    <property type="entry name" value="RuvA domain 2-like"/>
    <property type="match status" value="1"/>
</dbReference>
<keyword evidence="7 14" id="KW-0227">DNA damage</keyword>
<feature type="binding site" evidence="14">
    <location>
        <position position="418"/>
    </location>
    <ligand>
        <name>Zn(2+)</name>
        <dbReference type="ChEBI" id="CHEBI:29105"/>
    </ligand>
</feature>
<dbReference type="SMART" id="SM00532">
    <property type="entry name" value="LIGANc"/>
    <property type="match status" value="1"/>
</dbReference>
<feature type="domain" description="BRCT" evidence="16">
    <location>
        <begin position="599"/>
        <end position="676"/>
    </location>
</feature>
<dbReference type="Gene3D" id="1.10.287.610">
    <property type="entry name" value="Helix hairpin bin"/>
    <property type="match status" value="1"/>
</dbReference>
<keyword evidence="5 14" id="KW-0235">DNA replication</keyword>
<sequence length="676" mass="76003">MKIIRARERILKLREIINHHRYLYHVLDKQEISDEALDSLKKELFDLEQQFPELITPDSPTQRVGGKPLKEFAKVKHPKPMLSFNDAFDNKDMGDWKARFEKIHPGASKHGYYCELKIDGLAIELTYKNGFLKIGSTRGDGLIGEDVTTNLRTIEAIPLKLEIPNSLPIGQTGKFQIPKELVIRGETFITKNVFENINKEQRKAGLKSYANPRNLAAGSVRQLDPKITASRNMDSFAYSLVTDLGQKTHEEEHQILKSLGFKTNPHNKFAKDLDEVQKFRDYWEKHRDKLDYEIDGIVVILNDEKSFQQTGVVGKAPRGAIAYKFSPKESETVVEDIVVQVGRTGVLTPVAKLRPVNIGGTTVSRATLHNIDEINRLELKIGDTVIVGRAGDVIPDIKKVLKELRTGKEKDFHMPSKCPACGELIRQTQDQVAYKCVNKNCPAIKREAIYHFISKKAFDIDGVGPKTIDQLMDAALIHDAADLFTLKKGDLLNLDRFAEKSAENTIKALQNKKNVSLDKFVYSLGIDHVGEETAFTLAKKFKKLGNIKNALLEEFQSVPDVGPIVAESIYGWFQKKYNQNLIDKFEKSGVRILEEKTSAKSEKLAGKTFVLTGTLETLGRDEAKDKIRELGGDVSSSVSKNTDYVVAGTEPGSKYNQAKNLGVKIVHEKEFLKMLK</sequence>
<evidence type="ECO:0000256" key="2">
    <source>
        <dbReference type="ARBA" id="ARBA00012722"/>
    </source>
</evidence>
<protein>
    <recommendedName>
        <fullName evidence="3 14">DNA ligase</fullName>
        <ecNumber evidence="2 14">6.5.1.2</ecNumber>
    </recommendedName>
    <alternativeName>
        <fullName evidence="14">Polydeoxyribonucleotide synthase [NAD(+)]</fullName>
    </alternativeName>
</protein>
<comment type="caution">
    <text evidence="14">Lacks conserved residue(s) required for the propagation of feature annotation.</text>
</comment>
<feature type="binding site" evidence="14">
    <location>
        <position position="436"/>
    </location>
    <ligand>
        <name>Zn(2+)</name>
        <dbReference type="ChEBI" id="CHEBI:29105"/>
    </ligand>
</feature>
<dbReference type="PROSITE" id="PS50172">
    <property type="entry name" value="BRCT"/>
    <property type="match status" value="1"/>
</dbReference>
<evidence type="ECO:0000256" key="15">
    <source>
        <dbReference type="RuleBase" id="RU000618"/>
    </source>
</evidence>
<dbReference type="Gene3D" id="1.10.150.20">
    <property type="entry name" value="5' to 3' exonuclease, C-terminal subdomain"/>
    <property type="match status" value="2"/>
</dbReference>
<evidence type="ECO:0000256" key="11">
    <source>
        <dbReference type="ARBA" id="ARBA00023204"/>
    </source>
</evidence>
<dbReference type="SMART" id="SM00278">
    <property type="entry name" value="HhH1"/>
    <property type="match status" value="3"/>
</dbReference>
<comment type="caution">
    <text evidence="17">The sequence shown here is derived from an EMBL/GenBank/DDBJ whole genome shotgun (WGS) entry which is preliminary data.</text>
</comment>
<dbReference type="GO" id="GO:0006260">
    <property type="term" value="P:DNA replication"/>
    <property type="evidence" value="ECO:0007669"/>
    <property type="project" value="UniProtKB-KW"/>
</dbReference>
<dbReference type="InterPro" id="IPR012340">
    <property type="entry name" value="NA-bd_OB-fold"/>
</dbReference>
<evidence type="ECO:0000256" key="8">
    <source>
        <dbReference type="ARBA" id="ARBA00022833"/>
    </source>
</evidence>
<comment type="similarity">
    <text evidence="13 14">Belongs to the NAD-dependent DNA ligase family. LigA subfamily.</text>
</comment>
<evidence type="ECO:0000256" key="10">
    <source>
        <dbReference type="ARBA" id="ARBA00023027"/>
    </source>
</evidence>
<dbReference type="SMART" id="SM00292">
    <property type="entry name" value="BRCT"/>
    <property type="match status" value="1"/>
</dbReference>
<dbReference type="PROSITE" id="PS01056">
    <property type="entry name" value="DNA_LIGASE_N2"/>
    <property type="match status" value="1"/>
</dbReference>
<dbReference type="InterPro" id="IPR033136">
    <property type="entry name" value="DNA_ligase_CS"/>
</dbReference>
<dbReference type="Gene3D" id="3.40.50.10190">
    <property type="entry name" value="BRCT domain"/>
    <property type="match status" value="1"/>
</dbReference>
<accession>A0A1F8GEQ6</accession>
<dbReference type="InterPro" id="IPR003583">
    <property type="entry name" value="Hlx-hairpin-Hlx_DNA-bd_motif"/>
</dbReference>
<evidence type="ECO:0000256" key="12">
    <source>
        <dbReference type="ARBA" id="ARBA00034005"/>
    </source>
</evidence>
<dbReference type="Pfam" id="PF14520">
    <property type="entry name" value="HHH_5"/>
    <property type="match status" value="1"/>
</dbReference>
<evidence type="ECO:0000256" key="6">
    <source>
        <dbReference type="ARBA" id="ARBA00022723"/>
    </source>
</evidence>
<dbReference type="InterPro" id="IPR013839">
    <property type="entry name" value="DNAligase_adenylation"/>
</dbReference>
<keyword evidence="8 14" id="KW-0862">Zinc</keyword>
<dbReference type="GO" id="GO:0006281">
    <property type="term" value="P:DNA repair"/>
    <property type="evidence" value="ECO:0007669"/>
    <property type="project" value="UniProtKB-KW"/>
</dbReference>
<reference evidence="17 18" key="1">
    <citation type="journal article" date="2016" name="Nat. Commun.">
        <title>Thousands of microbial genomes shed light on interconnected biogeochemical processes in an aquifer system.</title>
        <authorList>
            <person name="Anantharaman K."/>
            <person name="Brown C.T."/>
            <person name="Hug L.A."/>
            <person name="Sharon I."/>
            <person name="Castelle C.J."/>
            <person name="Probst A.J."/>
            <person name="Thomas B.C."/>
            <person name="Singh A."/>
            <person name="Wilkins M.J."/>
            <person name="Karaoz U."/>
            <person name="Brodie E.L."/>
            <person name="Williams K.H."/>
            <person name="Hubbard S.S."/>
            <person name="Banfield J.F."/>
        </authorList>
    </citation>
    <scope>NUCLEOTIDE SEQUENCE [LARGE SCALE GENOMIC DNA]</scope>
</reference>
<proteinExistence type="inferred from homology"/>
<dbReference type="FunFam" id="2.40.50.140:FF:000012">
    <property type="entry name" value="DNA ligase"/>
    <property type="match status" value="1"/>
</dbReference>
<keyword evidence="10 14" id="KW-0520">NAD</keyword>
<evidence type="ECO:0000256" key="7">
    <source>
        <dbReference type="ARBA" id="ARBA00022763"/>
    </source>
</evidence>
<keyword evidence="4 14" id="KW-0436">Ligase</keyword>
<comment type="function">
    <text evidence="1 14">DNA ligase that catalyzes the formation of phosphodiester linkages between 5'-phosphoryl and 3'-hydroxyl groups in double-stranded DNA using NAD as a coenzyme and as the energy source for the reaction. It is essential for DNA replication and repair of damaged DNA.</text>
</comment>
<dbReference type="NCBIfam" id="TIGR00575">
    <property type="entry name" value="dnlj"/>
    <property type="match status" value="1"/>
</dbReference>
<dbReference type="InterPro" id="IPR018239">
    <property type="entry name" value="DNA_ligase_AS"/>
</dbReference>
<feature type="binding site" evidence="14">
    <location>
        <position position="421"/>
    </location>
    <ligand>
        <name>Zn(2+)</name>
        <dbReference type="ChEBI" id="CHEBI:29105"/>
    </ligand>
</feature>
<keyword evidence="14" id="KW-0464">Manganese</keyword>
<feature type="binding site" evidence="14">
    <location>
        <position position="441"/>
    </location>
    <ligand>
        <name>Zn(2+)</name>
        <dbReference type="ChEBI" id="CHEBI:29105"/>
    </ligand>
</feature>
<dbReference type="SUPFAM" id="SSF52113">
    <property type="entry name" value="BRCT domain"/>
    <property type="match status" value="1"/>
</dbReference>
<gene>
    <name evidence="14" type="primary">ligA</name>
    <name evidence="17" type="ORF">A2918_03965</name>
</gene>
<evidence type="ECO:0000256" key="1">
    <source>
        <dbReference type="ARBA" id="ARBA00004067"/>
    </source>
</evidence>
<evidence type="ECO:0000256" key="14">
    <source>
        <dbReference type="HAMAP-Rule" id="MF_01588"/>
    </source>
</evidence>
<keyword evidence="6 14" id="KW-0479">Metal-binding</keyword>
<dbReference type="SUPFAM" id="SSF56091">
    <property type="entry name" value="DNA ligase/mRNA capping enzyme, catalytic domain"/>
    <property type="match status" value="1"/>
</dbReference>
<evidence type="ECO:0000313" key="18">
    <source>
        <dbReference type="Proteomes" id="UP000178227"/>
    </source>
</evidence>
<dbReference type="InterPro" id="IPR004150">
    <property type="entry name" value="NAD_DNA_ligase_OB"/>
</dbReference>
<dbReference type="AlphaFoldDB" id="A0A1F8GEQ6"/>
<dbReference type="InterPro" id="IPR013840">
    <property type="entry name" value="DNAligase_N"/>
</dbReference>
<feature type="active site" description="N6-AMP-lysine intermediate" evidence="14">
    <location>
        <position position="117"/>
    </location>
</feature>
<dbReference type="Pfam" id="PF01653">
    <property type="entry name" value="DNA_ligase_aden"/>
    <property type="match status" value="1"/>
</dbReference>
<dbReference type="GO" id="GO:0005829">
    <property type="term" value="C:cytosol"/>
    <property type="evidence" value="ECO:0007669"/>
    <property type="project" value="TreeGrafter"/>
</dbReference>
<dbReference type="PANTHER" id="PTHR23389:SF9">
    <property type="entry name" value="DNA LIGASE"/>
    <property type="match status" value="1"/>
</dbReference>
<dbReference type="Proteomes" id="UP000178227">
    <property type="component" value="Unassembled WGS sequence"/>
</dbReference>
<feature type="binding site" evidence="14">
    <location>
        <position position="138"/>
    </location>
    <ligand>
        <name>NAD(+)</name>
        <dbReference type="ChEBI" id="CHEBI:57540"/>
    </ligand>
</feature>
<keyword evidence="9 14" id="KW-0460">Magnesium</keyword>
<dbReference type="GO" id="GO:0046872">
    <property type="term" value="F:metal ion binding"/>
    <property type="evidence" value="ECO:0007669"/>
    <property type="project" value="UniProtKB-KW"/>
</dbReference>
<dbReference type="InterPro" id="IPR001357">
    <property type="entry name" value="BRCT_dom"/>
</dbReference>
<dbReference type="GO" id="GO:0003911">
    <property type="term" value="F:DNA ligase (NAD+) activity"/>
    <property type="evidence" value="ECO:0007669"/>
    <property type="project" value="UniProtKB-UniRule"/>
</dbReference>
<dbReference type="FunFam" id="1.10.150.20:FF:000007">
    <property type="entry name" value="DNA ligase"/>
    <property type="match status" value="1"/>
</dbReference>
<dbReference type="EMBL" id="MGKI01000004">
    <property type="protein sequence ID" value="OGN23206.1"/>
    <property type="molecule type" value="Genomic_DNA"/>
</dbReference>
<dbReference type="GO" id="GO:0003677">
    <property type="term" value="F:DNA binding"/>
    <property type="evidence" value="ECO:0007669"/>
    <property type="project" value="InterPro"/>
</dbReference>
<dbReference type="Gene3D" id="3.30.470.30">
    <property type="entry name" value="DNA ligase/mRNA capping enzyme"/>
    <property type="match status" value="1"/>
</dbReference>
<dbReference type="PROSITE" id="PS01055">
    <property type="entry name" value="DNA_LIGASE_N1"/>
    <property type="match status" value="1"/>
</dbReference>
<evidence type="ECO:0000256" key="13">
    <source>
        <dbReference type="ARBA" id="ARBA00060881"/>
    </source>
</evidence>
<dbReference type="NCBIfam" id="NF005932">
    <property type="entry name" value="PRK07956.1"/>
    <property type="match status" value="1"/>
</dbReference>
<evidence type="ECO:0000259" key="16">
    <source>
        <dbReference type="PROSITE" id="PS50172"/>
    </source>
</evidence>
<dbReference type="Pfam" id="PF12826">
    <property type="entry name" value="HHH_2"/>
    <property type="match status" value="1"/>
</dbReference>
<keyword evidence="11 14" id="KW-0234">DNA repair</keyword>
<dbReference type="InterPro" id="IPR001679">
    <property type="entry name" value="DNA_ligase"/>
</dbReference>
<evidence type="ECO:0000256" key="3">
    <source>
        <dbReference type="ARBA" id="ARBA00013308"/>
    </source>
</evidence>
<dbReference type="PANTHER" id="PTHR23389">
    <property type="entry name" value="CHROMOSOME TRANSMISSION FIDELITY FACTOR 18"/>
    <property type="match status" value="1"/>
</dbReference>
<dbReference type="Pfam" id="PF03119">
    <property type="entry name" value="DNA_ligase_ZBD"/>
    <property type="match status" value="1"/>
</dbReference>
<dbReference type="HAMAP" id="MF_01588">
    <property type="entry name" value="DNA_ligase_A"/>
    <property type="match status" value="1"/>
</dbReference>
<evidence type="ECO:0000256" key="9">
    <source>
        <dbReference type="ARBA" id="ARBA00022842"/>
    </source>
</evidence>
<comment type="catalytic activity">
    <reaction evidence="12 14 15">
        <text>NAD(+) + (deoxyribonucleotide)n-3'-hydroxyl + 5'-phospho-(deoxyribonucleotide)m = (deoxyribonucleotide)n+m + AMP + beta-nicotinamide D-nucleotide.</text>
        <dbReference type="EC" id="6.5.1.2"/>
    </reaction>
</comment>